<dbReference type="Gene3D" id="3.30.160.60">
    <property type="entry name" value="Classic Zinc Finger"/>
    <property type="match status" value="4"/>
</dbReference>
<feature type="region of interest" description="Disordered" evidence="6">
    <location>
        <begin position="541"/>
        <end position="605"/>
    </location>
</feature>
<feature type="domain" description="C2H2-type" evidence="7">
    <location>
        <begin position="458"/>
        <end position="487"/>
    </location>
</feature>
<dbReference type="PROSITE" id="PS00028">
    <property type="entry name" value="ZINC_FINGER_C2H2_1"/>
    <property type="match status" value="4"/>
</dbReference>
<dbReference type="AlphaFoldDB" id="A0A0D0ED28"/>
<keyword evidence="4" id="KW-0862">Zinc</keyword>
<feature type="compositionally biased region" description="Basic and acidic residues" evidence="6">
    <location>
        <begin position="397"/>
        <end position="425"/>
    </location>
</feature>
<dbReference type="PROSITE" id="PS50157">
    <property type="entry name" value="ZINC_FINGER_C2H2_2"/>
    <property type="match status" value="4"/>
</dbReference>
<dbReference type="GO" id="GO:0005667">
    <property type="term" value="C:transcription regulator complex"/>
    <property type="evidence" value="ECO:0007669"/>
    <property type="project" value="TreeGrafter"/>
</dbReference>
<dbReference type="InterPro" id="IPR036236">
    <property type="entry name" value="Znf_C2H2_sf"/>
</dbReference>
<feature type="domain" description="C2H2-type" evidence="7">
    <location>
        <begin position="488"/>
        <end position="517"/>
    </location>
</feature>
<dbReference type="FunFam" id="3.30.160.60:FF:000690">
    <property type="entry name" value="Zinc finger protein 354C"/>
    <property type="match status" value="1"/>
</dbReference>
<name>A0A0D0ED28_9AGAM</name>
<dbReference type="STRING" id="930991.A0A0D0ED28"/>
<feature type="domain" description="C2H2-type" evidence="7">
    <location>
        <begin position="518"/>
        <end position="542"/>
    </location>
</feature>
<dbReference type="GO" id="GO:0031519">
    <property type="term" value="C:PcG protein complex"/>
    <property type="evidence" value="ECO:0007669"/>
    <property type="project" value="TreeGrafter"/>
</dbReference>
<feature type="region of interest" description="Disordered" evidence="6">
    <location>
        <begin position="332"/>
        <end position="432"/>
    </location>
</feature>
<dbReference type="SUPFAM" id="SSF57667">
    <property type="entry name" value="beta-beta-alpha zinc fingers"/>
    <property type="match status" value="2"/>
</dbReference>
<evidence type="ECO:0000313" key="8">
    <source>
        <dbReference type="EMBL" id="KIL00396.1"/>
    </source>
</evidence>
<organism evidence="8 9">
    <name type="scientific">Paxillus rubicundulus Ve08.2h10</name>
    <dbReference type="NCBI Taxonomy" id="930991"/>
    <lineage>
        <taxon>Eukaryota</taxon>
        <taxon>Fungi</taxon>
        <taxon>Dikarya</taxon>
        <taxon>Basidiomycota</taxon>
        <taxon>Agaricomycotina</taxon>
        <taxon>Agaricomycetes</taxon>
        <taxon>Agaricomycetidae</taxon>
        <taxon>Boletales</taxon>
        <taxon>Paxilineae</taxon>
        <taxon>Paxillaceae</taxon>
        <taxon>Paxillus</taxon>
    </lineage>
</organism>
<dbReference type="Proteomes" id="UP000054538">
    <property type="component" value="Unassembled WGS sequence"/>
</dbReference>
<dbReference type="GO" id="GO:0000981">
    <property type="term" value="F:DNA-binding transcription factor activity, RNA polymerase II-specific"/>
    <property type="evidence" value="ECO:0007669"/>
    <property type="project" value="UniProtKB-ARBA"/>
</dbReference>
<feature type="compositionally biased region" description="Polar residues" evidence="6">
    <location>
        <begin position="581"/>
        <end position="598"/>
    </location>
</feature>
<accession>A0A0D0ED28</accession>
<reference evidence="8 9" key="1">
    <citation type="submission" date="2014-04" db="EMBL/GenBank/DDBJ databases">
        <authorList>
            <consortium name="DOE Joint Genome Institute"/>
            <person name="Kuo A."/>
            <person name="Kohler A."/>
            <person name="Jargeat P."/>
            <person name="Nagy L.G."/>
            <person name="Floudas D."/>
            <person name="Copeland A."/>
            <person name="Barry K.W."/>
            <person name="Cichocki N."/>
            <person name="Veneault-Fourrey C."/>
            <person name="LaButti K."/>
            <person name="Lindquist E.A."/>
            <person name="Lipzen A."/>
            <person name="Lundell T."/>
            <person name="Morin E."/>
            <person name="Murat C."/>
            <person name="Sun H."/>
            <person name="Tunlid A."/>
            <person name="Henrissat B."/>
            <person name="Grigoriev I.V."/>
            <person name="Hibbett D.S."/>
            <person name="Martin F."/>
            <person name="Nordberg H.P."/>
            <person name="Cantor M.N."/>
            <person name="Hua S.X."/>
        </authorList>
    </citation>
    <scope>NUCLEOTIDE SEQUENCE [LARGE SCALE GENOMIC DNA]</scope>
    <source>
        <strain evidence="8 9">Ve08.2h10</strain>
    </source>
</reference>
<evidence type="ECO:0000256" key="1">
    <source>
        <dbReference type="ARBA" id="ARBA00022723"/>
    </source>
</evidence>
<sequence>MNRQFGHSVRLNLIFDNILDALVVHLACTHFDTTQPALIGSTSALTHELGLITGMEHDEHEPVLDLSDVVHDDPLGSDDEIVNDGDTIDVSDARHVPSSFTHSVAQTRSPHNDLPLSLGSSSVSGNFSVEMLEREISSLLHQNASAASAALLTAAAQQRQAQALVEHEGERPEQGHVVTHGVGHEDSRGADGPGISELGLNLSGIVAMLQAAHAHRASNGRLTGSSKDHGRNVEEAKRTTRTTPAFHSLTAGDAECYSTNVTRDDGDEDLGLSYLESTTGDHPEHEVDRDLGRDMPSSHRRPRNGSTSDPHSAVPGEFNDISDILSHLSSHFEADAESDSPHRQPSRPPADTTSPIYQSRDEHTPPFSPVCRSSPLSSPTRTTSQPIASTSSSSRKTVTDGKKPKKRDRDRDRDRDGEKEKEKAPNVHTCQDPQCRKSFTRRSDLARHMRIHTGERPFICGYNACGKTFIQRSALHVHQRVHTGEKPHSCEYPGCGKTFGDSSSLARHRRTHTGKRPYKCEDPECEKTFTRRTTLTQHMRTHDPTWEPDPTMKYSFKAKKQKVSDEADDPELEEPVRTISALLSQGTNDIAPQSTEGSGSDEPLESRVASISAEIAAAIAKASSRALDADDDEIEEEGVEEEDGEGWSTGSGHENGGAESIVPNTSGIRGNGVGGKGIECVEEDEDSDTFPIPLRTRKGKEPVSLIGIKRKR</sequence>
<feature type="region of interest" description="Disordered" evidence="6">
    <location>
        <begin position="624"/>
        <end position="696"/>
    </location>
</feature>
<keyword evidence="1" id="KW-0479">Metal-binding</keyword>
<feature type="domain" description="C2H2-type" evidence="7">
    <location>
        <begin position="428"/>
        <end position="457"/>
    </location>
</feature>
<feature type="compositionally biased region" description="Basic and acidic residues" evidence="6">
    <location>
        <begin position="279"/>
        <end position="297"/>
    </location>
</feature>
<keyword evidence="2" id="KW-0677">Repeat</keyword>
<gene>
    <name evidence="8" type="ORF">PAXRUDRAFT_8209</name>
</gene>
<dbReference type="FunFam" id="3.30.160.60:FF:002343">
    <property type="entry name" value="Zinc finger protein 33A"/>
    <property type="match status" value="1"/>
</dbReference>
<dbReference type="PANTHER" id="PTHR14003">
    <property type="entry name" value="TRANSCRIPTIONAL REPRESSOR PROTEIN YY"/>
    <property type="match status" value="1"/>
</dbReference>
<evidence type="ECO:0000256" key="6">
    <source>
        <dbReference type="SAM" id="MobiDB-lite"/>
    </source>
</evidence>
<dbReference type="PANTHER" id="PTHR14003:SF22">
    <property type="entry name" value="FINGER DOMAIN PROTEIN, PUTATIVE (AFU_ORTHOLOGUE AFUA_4G11480)-RELATED"/>
    <property type="match status" value="1"/>
</dbReference>
<dbReference type="EMBL" id="KN824834">
    <property type="protein sequence ID" value="KIL00396.1"/>
    <property type="molecule type" value="Genomic_DNA"/>
</dbReference>
<reference evidence="9" key="2">
    <citation type="submission" date="2015-01" db="EMBL/GenBank/DDBJ databases">
        <title>Evolutionary Origins and Diversification of the Mycorrhizal Mutualists.</title>
        <authorList>
            <consortium name="DOE Joint Genome Institute"/>
            <consortium name="Mycorrhizal Genomics Consortium"/>
            <person name="Kohler A."/>
            <person name="Kuo A."/>
            <person name="Nagy L.G."/>
            <person name="Floudas D."/>
            <person name="Copeland A."/>
            <person name="Barry K.W."/>
            <person name="Cichocki N."/>
            <person name="Veneault-Fourrey C."/>
            <person name="LaButti K."/>
            <person name="Lindquist E.A."/>
            <person name="Lipzen A."/>
            <person name="Lundell T."/>
            <person name="Morin E."/>
            <person name="Murat C."/>
            <person name="Riley R."/>
            <person name="Ohm R."/>
            <person name="Sun H."/>
            <person name="Tunlid A."/>
            <person name="Henrissat B."/>
            <person name="Grigoriev I.V."/>
            <person name="Hibbett D.S."/>
            <person name="Martin F."/>
        </authorList>
    </citation>
    <scope>NUCLEOTIDE SEQUENCE [LARGE SCALE GENOMIC DNA]</scope>
    <source>
        <strain evidence="9">Ve08.2h10</strain>
    </source>
</reference>
<proteinExistence type="predicted"/>
<dbReference type="Pfam" id="PF00096">
    <property type="entry name" value="zf-C2H2"/>
    <property type="match status" value="4"/>
</dbReference>
<evidence type="ECO:0000256" key="2">
    <source>
        <dbReference type="ARBA" id="ARBA00022737"/>
    </source>
</evidence>
<dbReference type="InterPro" id="IPR013087">
    <property type="entry name" value="Znf_C2H2_type"/>
</dbReference>
<evidence type="ECO:0000313" key="9">
    <source>
        <dbReference type="Proteomes" id="UP000054538"/>
    </source>
</evidence>
<dbReference type="SMART" id="SM00355">
    <property type="entry name" value="ZnF_C2H2"/>
    <property type="match status" value="4"/>
</dbReference>
<evidence type="ECO:0000256" key="4">
    <source>
        <dbReference type="ARBA" id="ARBA00022833"/>
    </source>
</evidence>
<protein>
    <recommendedName>
        <fullName evidence="7">C2H2-type domain-containing protein</fullName>
    </recommendedName>
</protein>
<dbReference type="OrthoDB" id="654211at2759"/>
<feature type="compositionally biased region" description="Basic and acidic residues" evidence="6">
    <location>
        <begin position="226"/>
        <end position="238"/>
    </location>
</feature>
<dbReference type="GO" id="GO:0000978">
    <property type="term" value="F:RNA polymerase II cis-regulatory region sequence-specific DNA binding"/>
    <property type="evidence" value="ECO:0007669"/>
    <property type="project" value="TreeGrafter"/>
</dbReference>
<feature type="region of interest" description="Disordered" evidence="6">
    <location>
        <begin position="217"/>
        <end position="318"/>
    </location>
</feature>
<feature type="compositionally biased region" description="Low complexity" evidence="6">
    <location>
        <begin position="372"/>
        <end position="394"/>
    </location>
</feature>
<dbReference type="GO" id="GO:0008270">
    <property type="term" value="F:zinc ion binding"/>
    <property type="evidence" value="ECO:0007669"/>
    <property type="project" value="UniProtKB-KW"/>
</dbReference>
<dbReference type="FunFam" id="3.30.160.60:FF:000072">
    <property type="entry name" value="zinc finger protein 143 isoform X1"/>
    <property type="match status" value="1"/>
</dbReference>
<keyword evidence="3 5" id="KW-0863">Zinc-finger</keyword>
<dbReference type="HOGENOM" id="CLU_030423_0_0_1"/>
<dbReference type="InParanoid" id="A0A0D0ED28"/>
<evidence type="ECO:0000256" key="3">
    <source>
        <dbReference type="ARBA" id="ARBA00022771"/>
    </source>
</evidence>
<dbReference type="FunFam" id="3.30.160.60:FF:000295">
    <property type="entry name" value="zinc finger protein 19"/>
    <property type="match status" value="1"/>
</dbReference>
<feature type="compositionally biased region" description="Acidic residues" evidence="6">
    <location>
        <begin position="629"/>
        <end position="645"/>
    </location>
</feature>
<keyword evidence="9" id="KW-1185">Reference proteome</keyword>
<evidence type="ECO:0000256" key="5">
    <source>
        <dbReference type="PROSITE-ProRule" id="PRU00042"/>
    </source>
</evidence>
<feature type="compositionally biased region" description="Basic and acidic residues" evidence="6">
    <location>
        <begin position="332"/>
        <end position="342"/>
    </location>
</feature>
<evidence type="ECO:0000259" key="7">
    <source>
        <dbReference type="PROSITE" id="PS50157"/>
    </source>
</evidence>
<dbReference type="GO" id="GO:0000785">
    <property type="term" value="C:chromatin"/>
    <property type="evidence" value="ECO:0007669"/>
    <property type="project" value="TreeGrafter"/>
</dbReference>